<name>A0A919UQ88_9ACTN</name>
<sequence>MNDGSRREALPNLTVQPARLPGFLPGVDADAGLSASSKRVGGRENHGAHGPERRTTELKRLREPKRNADVGA</sequence>
<protein>
    <submittedName>
        <fullName evidence="2">Uncharacterized protein</fullName>
    </submittedName>
</protein>
<feature type="region of interest" description="Disordered" evidence="1">
    <location>
        <begin position="1"/>
        <end position="72"/>
    </location>
</feature>
<accession>A0A919UQ88</accession>
<proteinExistence type="predicted"/>
<gene>
    <name evidence="2" type="ORF">Aph01nite_78640</name>
</gene>
<evidence type="ECO:0000313" key="3">
    <source>
        <dbReference type="Proteomes" id="UP000640052"/>
    </source>
</evidence>
<keyword evidence="3" id="KW-1185">Reference proteome</keyword>
<reference evidence="2" key="1">
    <citation type="submission" date="2021-01" db="EMBL/GenBank/DDBJ databases">
        <title>Whole genome shotgun sequence of Acrocarpospora phusangensis NBRC 108782.</title>
        <authorList>
            <person name="Komaki H."/>
            <person name="Tamura T."/>
        </authorList>
    </citation>
    <scope>NUCLEOTIDE SEQUENCE</scope>
    <source>
        <strain evidence="2">NBRC 108782</strain>
    </source>
</reference>
<dbReference type="EMBL" id="BOOA01000135">
    <property type="protein sequence ID" value="GIH29554.1"/>
    <property type="molecule type" value="Genomic_DNA"/>
</dbReference>
<organism evidence="2 3">
    <name type="scientific">Acrocarpospora phusangensis</name>
    <dbReference type="NCBI Taxonomy" id="1070424"/>
    <lineage>
        <taxon>Bacteria</taxon>
        <taxon>Bacillati</taxon>
        <taxon>Actinomycetota</taxon>
        <taxon>Actinomycetes</taxon>
        <taxon>Streptosporangiales</taxon>
        <taxon>Streptosporangiaceae</taxon>
        <taxon>Acrocarpospora</taxon>
    </lineage>
</organism>
<dbReference type="Proteomes" id="UP000640052">
    <property type="component" value="Unassembled WGS sequence"/>
</dbReference>
<dbReference type="AlphaFoldDB" id="A0A919UQ88"/>
<evidence type="ECO:0000256" key="1">
    <source>
        <dbReference type="SAM" id="MobiDB-lite"/>
    </source>
</evidence>
<evidence type="ECO:0000313" key="2">
    <source>
        <dbReference type="EMBL" id="GIH29554.1"/>
    </source>
</evidence>
<feature type="compositionally biased region" description="Basic and acidic residues" evidence="1">
    <location>
        <begin position="41"/>
        <end position="72"/>
    </location>
</feature>
<comment type="caution">
    <text evidence="2">The sequence shown here is derived from an EMBL/GenBank/DDBJ whole genome shotgun (WGS) entry which is preliminary data.</text>
</comment>